<evidence type="ECO:0000313" key="4">
    <source>
        <dbReference type="Proteomes" id="UP000193566"/>
    </source>
</evidence>
<dbReference type="InterPro" id="IPR011251">
    <property type="entry name" value="Luciferase-like_dom"/>
</dbReference>
<dbReference type="PANTHER" id="PTHR43244">
    <property type="match status" value="1"/>
</dbReference>
<dbReference type="CDD" id="cd01097">
    <property type="entry name" value="Tetrahydromethanopterin_reductase"/>
    <property type="match status" value="1"/>
</dbReference>
<organism evidence="3 4">
    <name type="scientific">Rhodococcus rhodochrous J3</name>
    <dbReference type="NCBI Taxonomy" id="903528"/>
    <lineage>
        <taxon>Bacteria</taxon>
        <taxon>Bacillati</taxon>
        <taxon>Actinomycetota</taxon>
        <taxon>Actinomycetes</taxon>
        <taxon>Mycobacteriales</taxon>
        <taxon>Nocardiaceae</taxon>
        <taxon>Rhodococcus</taxon>
    </lineage>
</organism>
<dbReference type="PANTHER" id="PTHR43244:SF1">
    <property type="entry name" value="5,10-METHYLENETETRAHYDROMETHANOPTERIN REDUCTASE"/>
    <property type="match status" value="1"/>
</dbReference>
<dbReference type="EMBL" id="FXAV01000016">
    <property type="protein sequence ID" value="SMG54938.1"/>
    <property type="molecule type" value="Genomic_DNA"/>
</dbReference>
<name>A0ABY1MGC2_RHORH</name>
<evidence type="ECO:0000256" key="1">
    <source>
        <dbReference type="ARBA" id="ARBA00023002"/>
    </source>
</evidence>
<dbReference type="RefSeq" id="WP_085470240.1">
    <property type="nucleotide sequence ID" value="NZ_FXAV01000016.1"/>
</dbReference>
<sequence length="379" mass="40112">MGDEVEACPQCLRDHFRRTHQLTDARPDPPFIGHSRVAQLARDTEQAGFDEVWFPDSQLLWRDVFVVAATAAAATERITLGTAVTNIATRHPSVVASSARTVAELAPRRFVLGVGVGDSAVAPVGMRQSTGVQLRAGVEMVRSLLDGRDVDFGGVRSRLRDPVPVPIHMAASGPRNLRLAGEISDGAILLSGVATAPLTAAVERVKAGAEAAGRRSVRTTVSAFCHVTDDVPKVARELKPICARIAQNGGSSFLALAGVHIEVPETLPKVYPDLVHAEDWEAAIRVCDPYVSDEAVTAFAREFCLYGTADEIVARLEAVAAAGVDAVFLQHVGSYDLPEALLSDIAEHVIPKTRSAVGRLPCPAVQATAAPNSRTAGGC</sequence>
<dbReference type="Gene3D" id="3.20.20.30">
    <property type="entry name" value="Luciferase-like domain"/>
    <property type="match status" value="1"/>
</dbReference>
<proteinExistence type="predicted"/>
<keyword evidence="4" id="KW-1185">Reference proteome</keyword>
<dbReference type="Proteomes" id="UP000193566">
    <property type="component" value="Unassembled WGS sequence"/>
</dbReference>
<gene>
    <name evidence="3" type="ORF">SAMN02745947_04486</name>
</gene>
<evidence type="ECO:0000313" key="3">
    <source>
        <dbReference type="EMBL" id="SMG54938.1"/>
    </source>
</evidence>
<comment type="caution">
    <text evidence="3">The sequence shown here is derived from an EMBL/GenBank/DDBJ whole genome shotgun (WGS) entry which is preliminary data.</text>
</comment>
<evidence type="ECO:0000259" key="2">
    <source>
        <dbReference type="Pfam" id="PF00296"/>
    </source>
</evidence>
<protein>
    <submittedName>
        <fullName evidence="3">Methylenetetrahydromethanopterin reductase</fullName>
    </submittedName>
</protein>
<accession>A0ABY1MGC2</accession>
<reference evidence="3 4" key="1">
    <citation type="submission" date="2017-04" db="EMBL/GenBank/DDBJ databases">
        <authorList>
            <person name="Varghese N."/>
            <person name="Submissions S."/>
        </authorList>
    </citation>
    <scope>NUCLEOTIDE SEQUENCE [LARGE SCALE GENOMIC DNA]</scope>
    <source>
        <strain evidence="3 4">J3</strain>
    </source>
</reference>
<dbReference type="InterPro" id="IPR036661">
    <property type="entry name" value="Luciferase-like_sf"/>
</dbReference>
<feature type="domain" description="Luciferase-like" evidence="2">
    <location>
        <begin position="35"/>
        <end position="325"/>
    </location>
</feature>
<dbReference type="SUPFAM" id="SSF51679">
    <property type="entry name" value="Bacterial luciferase-like"/>
    <property type="match status" value="1"/>
</dbReference>
<dbReference type="InterPro" id="IPR050564">
    <property type="entry name" value="F420-G6PD/mer"/>
</dbReference>
<dbReference type="Pfam" id="PF00296">
    <property type="entry name" value="Bac_luciferase"/>
    <property type="match status" value="1"/>
</dbReference>
<keyword evidence="1" id="KW-0560">Oxidoreductase</keyword>